<sequence length="230" mass="23894">MIGVLVNTATVIIGSLIGLLLKKGIPEKFTDAVMIGIGLCTVYIGVSGALQGENTLILIISIVIGSIIGTGIDLDQKISNLGQWVGDHFRKTEGNSHSVAEGFVTGCLFFCIGAMTVVGSLNAGLTGDNEMLFTKSLLDFIASAMLSVSLGIGVLFSAAFVFAFQGSIVLLAGFLQPILTDAAIAEITCAGSLMILALGLNIIGITKIKVANYLPAIVVAPILNWMLSLF</sequence>
<feature type="transmembrane region" description="Helical" evidence="1">
    <location>
        <begin position="141"/>
        <end position="171"/>
    </location>
</feature>
<feature type="transmembrane region" description="Helical" evidence="1">
    <location>
        <begin position="6"/>
        <end position="25"/>
    </location>
</feature>
<name>A0A366I2N9_9FIRM</name>
<feature type="transmembrane region" description="Helical" evidence="1">
    <location>
        <begin position="99"/>
        <end position="121"/>
    </location>
</feature>
<dbReference type="InterPro" id="IPR007563">
    <property type="entry name" value="DUF554"/>
</dbReference>
<dbReference type="EMBL" id="QNRX01000013">
    <property type="protein sequence ID" value="RBP61849.1"/>
    <property type="molecule type" value="Genomic_DNA"/>
</dbReference>
<keyword evidence="1" id="KW-0472">Membrane</keyword>
<keyword evidence="1" id="KW-0812">Transmembrane</keyword>
<evidence type="ECO:0000313" key="2">
    <source>
        <dbReference type="EMBL" id="RBP61849.1"/>
    </source>
</evidence>
<feature type="transmembrane region" description="Helical" evidence="1">
    <location>
        <begin position="32"/>
        <end position="50"/>
    </location>
</feature>
<comment type="caution">
    <text evidence="2">The sequence shown here is derived from an EMBL/GenBank/DDBJ whole genome shotgun (WGS) entry which is preliminary data.</text>
</comment>
<dbReference type="AlphaFoldDB" id="A0A366I2N9"/>
<evidence type="ECO:0008006" key="4">
    <source>
        <dbReference type="Google" id="ProtNLM"/>
    </source>
</evidence>
<evidence type="ECO:0000256" key="1">
    <source>
        <dbReference type="SAM" id="Phobius"/>
    </source>
</evidence>
<organism evidence="2 3">
    <name type="scientific">Alkalibaculum bacchi</name>
    <dbReference type="NCBI Taxonomy" id="645887"/>
    <lineage>
        <taxon>Bacteria</taxon>
        <taxon>Bacillati</taxon>
        <taxon>Bacillota</taxon>
        <taxon>Clostridia</taxon>
        <taxon>Eubacteriales</taxon>
        <taxon>Eubacteriaceae</taxon>
        <taxon>Alkalibaculum</taxon>
    </lineage>
</organism>
<dbReference type="Proteomes" id="UP000253490">
    <property type="component" value="Unassembled WGS sequence"/>
</dbReference>
<dbReference type="OrthoDB" id="9797976at2"/>
<feature type="transmembrane region" description="Helical" evidence="1">
    <location>
        <begin position="210"/>
        <end position="227"/>
    </location>
</feature>
<feature type="transmembrane region" description="Helical" evidence="1">
    <location>
        <begin position="56"/>
        <end position="74"/>
    </location>
</feature>
<gene>
    <name evidence="2" type="ORF">DES36_11367</name>
</gene>
<accession>A0A366I2N9</accession>
<dbReference type="Pfam" id="PF04474">
    <property type="entry name" value="DUF554"/>
    <property type="match status" value="1"/>
</dbReference>
<evidence type="ECO:0000313" key="3">
    <source>
        <dbReference type="Proteomes" id="UP000253490"/>
    </source>
</evidence>
<reference evidence="2 3" key="1">
    <citation type="submission" date="2018-06" db="EMBL/GenBank/DDBJ databases">
        <title>Genomic Encyclopedia of Type Strains, Phase IV (KMG-IV): sequencing the most valuable type-strain genomes for metagenomic binning, comparative biology and taxonomic classification.</title>
        <authorList>
            <person name="Goeker M."/>
        </authorList>
    </citation>
    <scope>NUCLEOTIDE SEQUENCE [LARGE SCALE GENOMIC DNA]</scope>
    <source>
        <strain evidence="2 3">DSM 22112</strain>
    </source>
</reference>
<proteinExistence type="predicted"/>
<feature type="transmembrane region" description="Helical" evidence="1">
    <location>
        <begin position="183"/>
        <end position="204"/>
    </location>
</feature>
<protein>
    <recommendedName>
        <fullName evidence="4">Membrane protein YdfK</fullName>
    </recommendedName>
</protein>
<keyword evidence="1" id="KW-1133">Transmembrane helix</keyword>
<dbReference type="PANTHER" id="PTHR36111">
    <property type="entry name" value="INNER MEMBRANE PROTEIN-RELATED"/>
    <property type="match status" value="1"/>
</dbReference>
<dbReference type="PANTHER" id="PTHR36111:SF2">
    <property type="entry name" value="INNER MEMBRANE PROTEIN"/>
    <property type="match status" value="1"/>
</dbReference>
<keyword evidence="3" id="KW-1185">Reference proteome</keyword>